<proteinExistence type="inferred from homology"/>
<feature type="transmembrane region" description="Helical" evidence="5">
    <location>
        <begin position="829"/>
        <end position="850"/>
    </location>
</feature>
<gene>
    <name evidence="7" type="ORF">GEV33_010664</name>
</gene>
<feature type="domain" description="SCP" evidence="6">
    <location>
        <begin position="2536"/>
        <end position="2706"/>
    </location>
</feature>
<dbReference type="GO" id="GO:0005576">
    <property type="term" value="C:extracellular region"/>
    <property type="evidence" value="ECO:0007669"/>
    <property type="project" value="UniProtKB-SubCell"/>
</dbReference>
<dbReference type="InterPro" id="IPR014044">
    <property type="entry name" value="CAP_dom"/>
</dbReference>
<dbReference type="SMART" id="SM00198">
    <property type="entry name" value="SCP"/>
    <property type="match status" value="7"/>
</dbReference>
<evidence type="ECO:0000259" key="6">
    <source>
        <dbReference type="SMART" id="SM00198"/>
    </source>
</evidence>
<feature type="compositionally biased region" description="Pro residues" evidence="4">
    <location>
        <begin position="2439"/>
        <end position="2454"/>
    </location>
</feature>
<dbReference type="InterPro" id="IPR046906">
    <property type="entry name" value="Mab-21_HhH/H2TH-like"/>
</dbReference>
<keyword evidence="3" id="KW-0964">Secreted</keyword>
<feature type="domain" description="SCP" evidence="6">
    <location>
        <begin position="915"/>
        <end position="1080"/>
    </location>
</feature>
<dbReference type="InterPro" id="IPR035940">
    <property type="entry name" value="CAP_sf"/>
</dbReference>
<dbReference type="InterPro" id="IPR001283">
    <property type="entry name" value="CRISP-related"/>
</dbReference>
<dbReference type="InterPro" id="IPR024810">
    <property type="entry name" value="MAB21L/cGLR"/>
</dbReference>
<keyword evidence="5" id="KW-0812">Transmembrane</keyword>
<dbReference type="CDD" id="cd05380">
    <property type="entry name" value="CAP_euk"/>
    <property type="match status" value="7"/>
</dbReference>
<dbReference type="EMBL" id="JABDTM020026270">
    <property type="protein sequence ID" value="KAH0812133.1"/>
    <property type="molecule type" value="Genomic_DNA"/>
</dbReference>
<dbReference type="Gene3D" id="3.30.460.90">
    <property type="match status" value="1"/>
</dbReference>
<evidence type="ECO:0000256" key="5">
    <source>
        <dbReference type="SAM" id="Phobius"/>
    </source>
</evidence>
<dbReference type="Proteomes" id="UP000719412">
    <property type="component" value="Unassembled WGS sequence"/>
</dbReference>
<keyword evidence="5" id="KW-0472">Membrane</keyword>
<sequence>MDNTKKYNVLENVLQKVNQKYIAAPDDEIKRNNRLLEVVDRIIQMMRSKNTLFDNLFQSKFYGGSYYDNLKVGNPSEYDLDCLLSLPKAAEPTIEVSDVPGYVHVTLNMAALYKKKDEAPKYLGLESLLDGNRLCTKKIKSWMEGLMSSVLTKNSKMKVTVDDTTCVLEPKVRKSGPALTIKLQGCYKDKDFDIDIDLVPCFTFFDEHWPKKGYRENKTQKNTFFVVPKTPSDDQTDCWRLSFQEQERQLISNYAVMKPTIRLIKKIRDRHDHTKIASYFIKTIFLWELENLDPSLWSKSLSFVFVVMLKKYMEYVEKGNIPYYWNAENNLIEKLSSATTSGIANKLKNIVDHIEKICINLEVYGILHYFLKSEEYDIETFKKEVPLSKKQLRQADVARISSQQTLLLSDGFFLSACQTVSVDTALSSSSSSSSSFEEINKDMVKAPTTSSSSSEEITKDMAEAPTTTPDLHQVLSRLEAKIDTLISEQKRFFQVFETAVERISSCEARIKEIADTVDNSIGKVVTANEELRMKIGLLERKIDELPKKVEPSMDPITANMCALLAFAFLLVLQVKSEQFDPTKFDYCDITCKEFDMTHKHSACNCHIDEGREEILDDIVQFRRDALDLHNKLRNYIASGLEKNANAGEAAKMMALNYDLELEYIARCSAGHIVTPPDKCVRHHGFNYSGQNVGGLDTKNVSGALFLIQEWYDEIMNIDNTVIDKFPESNFPKMVKHFAQMLWATQEYVGCARVWYPEHPDKNYRLMLVCNYASPEGPTNVPGQPVYEKGEKCTKCPEDTVCGTKYTALCGFINATPTDKPWPIEMKSTSVVATPLLALTLAAITIAFSLTCQNCRTVTSLFMTSLVIALLIVCPAFSFDPSSINYCDLKCGDEENSACKCDPLDRRSEDLSDLQQFRKRILERHNDIRTRVASDREHLQFCGKASNMNVLSYDLELEYVARCYAIKYVFHHDKCRRTSKFAKPGQVIVRFPRKPQMKDIFEEVTALCLVQVQFITNSTIDSYGGYRGIGNAHIEDFTQMVWWSHTHVGCARVYNPDAILKHDTYVLICNYGGSREANVVGEPVYKKGEPCTECPNNGKCNQSYLKLCGVLEPVPNDTLKSIANAGLAIRNTIPLAETTTMVIIEDSEEKVDFRKFDYCSVKCFGTSDKHSACDCKLRPPRTYVQDDLVKFRQGIIDKHNELRNMFASGDEPKEYFNGKKVGNMMVLNYDLELEYIAKCLGGYFNNKHDLCRTTHDKTLVGQNLAGNSEIHLDYQRIGVEMWYNEVQLIDSPNYAPLFTGLSPKDEKGEDLMIGHFTQVVWASMVAVGCARVWNPENTPSGWKFTLICNYKPGPGGSAGNMKDANIFLEGEPCSNCPYDTKCNDKYTSLCGKLEPVPTDPLEINQSTDKGSERLVPSQIISLCAFEESDVLEKNPINQFDFTKFDYCSLNANCNHKGDKHSACDCKLTGPRTIISEDLVKFRQDIIDKHNELRNMFASGKETNEHMFGKTASNMMVLNYDLELEYIARCYAGYFVKDRDKCRMSHDKIPVGQNIAGFGDDNEDDYHIKIMEKWYKKVRSIDSPEILFDKFEGKRPKSGASIGPFITFVWANTKLVGCARDVLGSVLCTCGPDTLTCAFGQVKPPEVPPEEASSYLALVPFELPPRHRRLCRFLLEQPPSDGARSSGNFSGFSLALSAILSSWAIPLFWSEDHHNFTADPSFSILVSSLWMARAVLPLLFVNMSSATLESVAKLMSIPQRLVTDLEESDVLEKNPINQFDFTKFDYCSINANCKHKGDKHSACDCKLRGPRTIISEDLVKFRQDIIDKHNELRNMFASGKETNEHMFGKTASNMMVLNYDLELEYIARCFGGYLVKGRDTCRISHDKTPVGQNLQGFSANEENYHMIVMEKWYNQVRSIDSPEIFFDKFGAKRPKSGASIGQFSAFVWAETKLVGCARVWNPENTERAYKWALICNYKRAGNIRKRHMFDEGPPCTKCPFNSTCNDKYTSLCGKLYPAPTDPFTPIPHENGSERLVPSQIISLCALVALLGRDHRFVVPTLKPCVHLDDAMGHSSYLALVPFELLPRHRRLCRFLLEHPPSDGARSSGNSSGFSLALFAIFSALAIPLFWSEDHHNFTAELSFSILVSSLWMVRAVPPLLFVNMSSASLESVAKLMSIPQRLVTDLRAVVFVMLLSVRASHEESDVLEKNPIKQFDCTKFDYYSINANCKHKGDKHSACDCKLRAPRTLLSDDLVQFRQDVLDKHNQLRNVFASGKETHKYMFGRTASNMRVLNYDLELEYIVRCYGGYFVKSHDKCRIYHDKTPVGQNLGGYSANVPKRHISRRADDEFGEGRRPKSNDGIGHFTAFVWAETKFVGCARVWNPENTVRVYKYAVICNYKRAGNVHKRYMFKEGPPCTKCPVNTKCNVKYTSLCGQDYPAPTDPPTPLNPVKPPPAAKDKGSERLVPTQIVSLCALVEEPQADTTLMVIVEDSQEKFDFRKFDYCSINANCRKRGDKHSACDCKIRPPRTYVLDDIIQFRQDIIDKHNELRNMFASGNEPNEHLNGKTASNMMVLNYDSELEHIAKCYGGYFEKSHDTCRHTHDKAYTGQNVAGTGLKTANAHIENIERWYNEVEFIDSPRYTPMLSRDSPKGGGIGHFTQVVWATAIAVGCARIWNPENPHSAGAYKFALICNYKAGPGGTAGNIQDTNIFEEGEPCSKCPYDTKCNDKYTSLCGKLEPVPTDSGEEPSTDKGSERLVPSQIISLCAFVALFYFC</sequence>
<dbReference type="Pfam" id="PF03281">
    <property type="entry name" value="Mab-21"/>
    <property type="match status" value="1"/>
</dbReference>
<reference evidence="7" key="2">
    <citation type="submission" date="2021-08" db="EMBL/GenBank/DDBJ databases">
        <authorList>
            <person name="Eriksson T."/>
        </authorList>
    </citation>
    <scope>NUCLEOTIDE SEQUENCE</scope>
    <source>
        <strain evidence="7">Stoneville</strain>
        <tissue evidence="7">Whole head</tissue>
    </source>
</reference>
<keyword evidence="8" id="KW-1185">Reference proteome</keyword>
<comment type="similarity">
    <text evidence="2">Belongs to the mab-21 family.</text>
</comment>
<evidence type="ECO:0000313" key="8">
    <source>
        <dbReference type="Proteomes" id="UP000719412"/>
    </source>
</evidence>
<dbReference type="Gene3D" id="3.40.33.10">
    <property type="entry name" value="CAP"/>
    <property type="match status" value="7"/>
</dbReference>
<evidence type="ECO:0000256" key="4">
    <source>
        <dbReference type="SAM" id="MobiDB-lite"/>
    </source>
</evidence>
<dbReference type="Pfam" id="PF20266">
    <property type="entry name" value="Mab-21_C"/>
    <property type="match status" value="1"/>
</dbReference>
<feature type="region of interest" description="Disordered" evidence="4">
    <location>
        <begin position="2439"/>
        <end position="2460"/>
    </location>
</feature>
<evidence type="ECO:0000256" key="3">
    <source>
        <dbReference type="ARBA" id="ARBA00022525"/>
    </source>
</evidence>
<dbReference type="Gene3D" id="1.10.1410.40">
    <property type="match status" value="1"/>
</dbReference>
<keyword evidence="5" id="KW-1133">Transmembrane helix</keyword>
<comment type="caution">
    <text evidence="7">The sequence shown here is derived from an EMBL/GenBank/DDBJ whole genome shotgun (WGS) entry which is preliminary data.</text>
</comment>
<feature type="domain" description="SCP" evidence="6">
    <location>
        <begin position="1479"/>
        <end position="1642"/>
    </location>
</feature>
<feature type="transmembrane region" description="Helical" evidence="5">
    <location>
        <begin position="856"/>
        <end position="878"/>
    </location>
</feature>
<comment type="subcellular location">
    <subcellularLocation>
        <location evidence="1">Secreted</location>
    </subcellularLocation>
</comment>
<dbReference type="Pfam" id="PF00188">
    <property type="entry name" value="CAP"/>
    <property type="match status" value="6"/>
</dbReference>
<dbReference type="SMART" id="SM01265">
    <property type="entry name" value="Mab-21"/>
    <property type="match status" value="1"/>
</dbReference>
<dbReference type="SUPFAM" id="SSF55797">
    <property type="entry name" value="PR-1-like"/>
    <property type="match status" value="7"/>
</dbReference>
<reference evidence="7" key="1">
    <citation type="journal article" date="2020" name="J Insects Food Feed">
        <title>The yellow mealworm (Tenebrio molitor) genome: a resource for the emerging insects as food and feed industry.</title>
        <authorList>
            <person name="Eriksson T."/>
            <person name="Andere A."/>
            <person name="Kelstrup H."/>
            <person name="Emery V."/>
            <person name="Picard C."/>
        </authorList>
    </citation>
    <scope>NUCLEOTIDE SEQUENCE</scope>
    <source>
        <strain evidence="7">Stoneville</strain>
        <tissue evidence="7">Whole head</tissue>
    </source>
</reference>
<feature type="domain" description="SCP" evidence="6">
    <location>
        <begin position="620"/>
        <end position="782"/>
    </location>
</feature>
<name>A0A8J6HEA6_TENMO</name>
<evidence type="ECO:0000256" key="1">
    <source>
        <dbReference type="ARBA" id="ARBA00004613"/>
    </source>
</evidence>
<feature type="domain" description="SCP" evidence="6">
    <location>
        <begin position="1189"/>
        <end position="1362"/>
    </location>
</feature>
<dbReference type="InterPro" id="IPR046903">
    <property type="entry name" value="Mab-21-like_nuc_Trfase"/>
</dbReference>
<organism evidence="7 8">
    <name type="scientific">Tenebrio molitor</name>
    <name type="common">Yellow mealworm beetle</name>
    <dbReference type="NCBI Taxonomy" id="7067"/>
    <lineage>
        <taxon>Eukaryota</taxon>
        <taxon>Metazoa</taxon>
        <taxon>Ecdysozoa</taxon>
        <taxon>Arthropoda</taxon>
        <taxon>Hexapoda</taxon>
        <taxon>Insecta</taxon>
        <taxon>Pterygota</taxon>
        <taxon>Neoptera</taxon>
        <taxon>Endopterygota</taxon>
        <taxon>Coleoptera</taxon>
        <taxon>Polyphaga</taxon>
        <taxon>Cucujiformia</taxon>
        <taxon>Tenebrionidae</taxon>
        <taxon>Tenebrio</taxon>
    </lineage>
</organism>
<dbReference type="PANTHER" id="PTHR10334">
    <property type="entry name" value="CYSTEINE-RICH SECRETORY PROTEIN-RELATED"/>
    <property type="match status" value="1"/>
</dbReference>
<feature type="domain" description="SCP" evidence="6">
    <location>
        <begin position="1818"/>
        <end position="1983"/>
    </location>
</feature>
<feature type="domain" description="SCP" evidence="6">
    <location>
        <begin position="2254"/>
        <end position="2405"/>
    </location>
</feature>
<evidence type="ECO:0000313" key="7">
    <source>
        <dbReference type="EMBL" id="KAH0812133.1"/>
    </source>
</evidence>
<accession>A0A8J6HEA6</accession>
<evidence type="ECO:0000256" key="2">
    <source>
        <dbReference type="ARBA" id="ARBA00008307"/>
    </source>
</evidence>
<feature type="region of interest" description="Disordered" evidence="4">
    <location>
        <begin position="427"/>
        <end position="455"/>
    </location>
</feature>
<protein>
    <recommendedName>
        <fullName evidence="6">SCP domain-containing protein</fullName>
    </recommendedName>
</protein>